<name>A0ABP8RP81_9PSEU</name>
<dbReference type="EMBL" id="BAABGT010000027">
    <property type="protein sequence ID" value="GAA4543167.1"/>
    <property type="molecule type" value="Genomic_DNA"/>
</dbReference>
<evidence type="ECO:0000256" key="1">
    <source>
        <dbReference type="SAM" id="SignalP"/>
    </source>
</evidence>
<dbReference type="InterPro" id="IPR021373">
    <property type="entry name" value="DUF2993"/>
</dbReference>
<proteinExistence type="predicted"/>
<keyword evidence="3" id="KW-1185">Reference proteome</keyword>
<accession>A0ABP8RP81</accession>
<evidence type="ECO:0000313" key="3">
    <source>
        <dbReference type="Proteomes" id="UP001501598"/>
    </source>
</evidence>
<feature type="signal peptide" evidence="1">
    <location>
        <begin position="1"/>
        <end position="24"/>
    </location>
</feature>
<organism evidence="2 3">
    <name type="scientific">Pseudonocardia xishanensis</name>
    <dbReference type="NCBI Taxonomy" id="630995"/>
    <lineage>
        <taxon>Bacteria</taxon>
        <taxon>Bacillati</taxon>
        <taxon>Actinomycetota</taxon>
        <taxon>Actinomycetes</taxon>
        <taxon>Pseudonocardiales</taxon>
        <taxon>Pseudonocardiaceae</taxon>
        <taxon>Pseudonocardia</taxon>
    </lineage>
</organism>
<dbReference type="Pfam" id="PF11209">
    <property type="entry name" value="LmeA"/>
    <property type="match status" value="1"/>
</dbReference>
<protein>
    <submittedName>
        <fullName evidence="2">DUF2993 domain-containing protein</fullName>
    </submittedName>
</protein>
<gene>
    <name evidence="2" type="ORF">GCM10023175_19500</name>
</gene>
<reference evidence="3" key="1">
    <citation type="journal article" date="2019" name="Int. J. Syst. Evol. Microbiol.">
        <title>The Global Catalogue of Microorganisms (GCM) 10K type strain sequencing project: providing services to taxonomists for standard genome sequencing and annotation.</title>
        <authorList>
            <consortium name="The Broad Institute Genomics Platform"/>
            <consortium name="The Broad Institute Genome Sequencing Center for Infectious Disease"/>
            <person name="Wu L."/>
            <person name="Ma J."/>
        </authorList>
    </citation>
    <scope>NUCLEOTIDE SEQUENCE [LARGE SCALE GENOMIC DNA]</scope>
    <source>
        <strain evidence="3">JCM 17906</strain>
    </source>
</reference>
<dbReference type="RefSeq" id="WP_345414913.1">
    <property type="nucleotide sequence ID" value="NZ_BAABGT010000027.1"/>
</dbReference>
<sequence length="267" mass="27541">MLKRLIVAVLVLAGVLVVADYAAAAAAESVVSRQLRERLGLADDPNVRINGFPFLTQAVAGEYGSIELTADRLQVGDLRNVQLRARLQDVAAPLSGLLGSGTPGLRVGTAEGSARVGDDDLGRMLPGVERLSLGNIDANGIADVISDGGDPSLRTLDPESVARIAGDVPVGSERESVVVLAELQVADGTMRIVPRDVRDSTGDALPEPVAELVRQTFSLRVDPGGLPFGVVPTTLQVRDGYLEIGGEAADVVIGSAPAGAAATGRPE</sequence>
<feature type="chain" id="PRO_5046926575" evidence="1">
    <location>
        <begin position="25"/>
        <end position="267"/>
    </location>
</feature>
<keyword evidence="1" id="KW-0732">Signal</keyword>
<evidence type="ECO:0000313" key="2">
    <source>
        <dbReference type="EMBL" id="GAA4543167.1"/>
    </source>
</evidence>
<comment type="caution">
    <text evidence="2">The sequence shown here is derived from an EMBL/GenBank/DDBJ whole genome shotgun (WGS) entry which is preliminary data.</text>
</comment>
<dbReference type="Proteomes" id="UP001501598">
    <property type="component" value="Unassembled WGS sequence"/>
</dbReference>